<name>A0A1A9V0B7_GLOAU</name>
<keyword evidence="2" id="KW-1185">Reference proteome</keyword>
<sequence>MLVRPWPTTLPTAEPTATPLAVAAACSNIDGCFKTPVVAPGFCCMAAVPGLGGCLTVAGGEAGTALAVYDGDGVLLPDGVKGCSVNISKTLASPLHLLNHCNSIQKFPTTNDSNK</sequence>
<reference evidence="1" key="1">
    <citation type="submission" date="2020-05" db="UniProtKB">
        <authorList>
            <consortium name="EnsemblMetazoa"/>
        </authorList>
    </citation>
    <scope>IDENTIFICATION</scope>
    <source>
        <strain evidence="1">TTRI</strain>
    </source>
</reference>
<accession>A0A1A9V0B7</accession>
<protein>
    <submittedName>
        <fullName evidence="1">Uncharacterized protein</fullName>
    </submittedName>
</protein>
<dbReference type="Proteomes" id="UP000078200">
    <property type="component" value="Unassembled WGS sequence"/>
</dbReference>
<dbReference type="AlphaFoldDB" id="A0A1A9V0B7"/>
<dbReference type="EnsemblMetazoa" id="GAUT021616-RA">
    <property type="protein sequence ID" value="GAUT021616-PA"/>
    <property type="gene ID" value="GAUT021616"/>
</dbReference>
<evidence type="ECO:0000313" key="2">
    <source>
        <dbReference type="Proteomes" id="UP000078200"/>
    </source>
</evidence>
<dbReference type="PROSITE" id="PS51257">
    <property type="entry name" value="PROKAR_LIPOPROTEIN"/>
    <property type="match status" value="1"/>
</dbReference>
<dbReference type="VEuPathDB" id="VectorBase:GAUT021616"/>
<proteinExistence type="predicted"/>
<evidence type="ECO:0000313" key="1">
    <source>
        <dbReference type="EnsemblMetazoa" id="GAUT021616-PA"/>
    </source>
</evidence>
<organism evidence="1 2">
    <name type="scientific">Glossina austeni</name>
    <name type="common">Savannah tsetse fly</name>
    <dbReference type="NCBI Taxonomy" id="7395"/>
    <lineage>
        <taxon>Eukaryota</taxon>
        <taxon>Metazoa</taxon>
        <taxon>Ecdysozoa</taxon>
        <taxon>Arthropoda</taxon>
        <taxon>Hexapoda</taxon>
        <taxon>Insecta</taxon>
        <taxon>Pterygota</taxon>
        <taxon>Neoptera</taxon>
        <taxon>Endopterygota</taxon>
        <taxon>Diptera</taxon>
        <taxon>Brachycera</taxon>
        <taxon>Muscomorpha</taxon>
        <taxon>Hippoboscoidea</taxon>
        <taxon>Glossinidae</taxon>
        <taxon>Glossina</taxon>
    </lineage>
</organism>